<gene>
    <name evidence="1" type="ORF">GRI58_09665</name>
</gene>
<evidence type="ECO:0000313" key="2">
    <source>
        <dbReference type="Proteomes" id="UP000439780"/>
    </source>
</evidence>
<accession>A0A845AI22</accession>
<dbReference type="AlphaFoldDB" id="A0A845AI22"/>
<evidence type="ECO:0000313" key="1">
    <source>
        <dbReference type="EMBL" id="MXP29089.1"/>
    </source>
</evidence>
<proteinExistence type="predicted"/>
<reference evidence="1 2" key="1">
    <citation type="submission" date="2019-12" db="EMBL/GenBank/DDBJ databases">
        <title>Genomic-based taxomic classification of the family Erythrobacteraceae.</title>
        <authorList>
            <person name="Xu L."/>
        </authorList>
    </citation>
    <scope>NUCLEOTIDE SEQUENCE [LARGE SCALE GENOMIC DNA]</scope>
    <source>
        <strain evidence="1 2">KEMB 9005-328</strain>
    </source>
</reference>
<dbReference type="Pfam" id="PF07277">
    <property type="entry name" value="SapC"/>
    <property type="match status" value="1"/>
</dbReference>
<dbReference type="RefSeq" id="WP_160753381.1">
    <property type="nucleotide sequence ID" value="NZ_WTYA01000006.1"/>
</dbReference>
<dbReference type="Proteomes" id="UP000439780">
    <property type="component" value="Unassembled WGS sequence"/>
</dbReference>
<comment type="caution">
    <text evidence="1">The sequence shown here is derived from an EMBL/GenBank/DDBJ whole genome shotgun (WGS) entry which is preliminary data.</text>
</comment>
<dbReference type="OrthoDB" id="9806524at2"/>
<name>A0A845AI22_9SPHN</name>
<dbReference type="InterPro" id="IPR010836">
    <property type="entry name" value="SapC"/>
</dbReference>
<protein>
    <submittedName>
        <fullName evidence="1">Multidrug transporter</fullName>
    </submittedName>
</protein>
<dbReference type="EMBL" id="WTYA01000006">
    <property type="protein sequence ID" value="MXP29089.1"/>
    <property type="molecule type" value="Genomic_DNA"/>
</dbReference>
<sequence length="262" mass="29348">MASAPQPSLPLFYNDLMPLNSRDHGNWRSRPIEAADFLKGQHAIPLTVDEFVQAQRSLPIVFTTGENPLPLALMGLNEGVNTFVDDSGKINDPVYLPAYIRRYPYMLAKLSEDADELSLCFDPTCAAIGAYDEGNKLFGEDSQPSDLTKSILEFCENFEQAGQRTQTFIKELQEHGLLMDGEIAISTNENPDQPFIYRGFQMVNQDKLREVKADQLEIWNTSGFMMLVHAHIFSLELMRDIFARQVGQGKGPQANSGQMPAI</sequence>
<organism evidence="1 2">
    <name type="scientific">Qipengyuania algicida</name>
    <dbReference type="NCBI Taxonomy" id="1836209"/>
    <lineage>
        <taxon>Bacteria</taxon>
        <taxon>Pseudomonadati</taxon>
        <taxon>Pseudomonadota</taxon>
        <taxon>Alphaproteobacteria</taxon>
        <taxon>Sphingomonadales</taxon>
        <taxon>Erythrobacteraceae</taxon>
        <taxon>Qipengyuania</taxon>
    </lineage>
</organism>
<keyword evidence="2" id="KW-1185">Reference proteome</keyword>